<evidence type="ECO:0000313" key="11">
    <source>
        <dbReference type="EMBL" id="MSS63633.1"/>
    </source>
</evidence>
<keyword evidence="8 10" id="KW-0472">Membrane</keyword>
<dbReference type="PANTHER" id="PTHR43823">
    <property type="entry name" value="SPORULATION PROTEIN YKVU"/>
    <property type="match status" value="1"/>
</dbReference>
<evidence type="ECO:0000256" key="9">
    <source>
        <dbReference type="ARBA" id="ARBA00023251"/>
    </source>
</evidence>
<dbReference type="InterPro" id="IPR002528">
    <property type="entry name" value="MATE_fam"/>
</dbReference>
<keyword evidence="5" id="KW-1003">Cell membrane</keyword>
<keyword evidence="6 10" id="KW-0812">Transmembrane</keyword>
<evidence type="ECO:0000256" key="7">
    <source>
        <dbReference type="ARBA" id="ARBA00022989"/>
    </source>
</evidence>
<feature type="transmembrane region" description="Helical" evidence="10">
    <location>
        <begin position="91"/>
        <end position="115"/>
    </location>
</feature>
<feature type="transmembrane region" description="Helical" evidence="10">
    <location>
        <begin position="314"/>
        <end position="338"/>
    </location>
</feature>
<dbReference type="Pfam" id="PF01554">
    <property type="entry name" value="MatE"/>
    <property type="match status" value="2"/>
</dbReference>
<gene>
    <name evidence="11" type="ORF">FYJ58_07050</name>
</gene>
<feature type="transmembrane region" description="Helical" evidence="10">
    <location>
        <begin position="12"/>
        <end position="33"/>
    </location>
</feature>
<reference evidence="11 12" key="1">
    <citation type="submission" date="2019-08" db="EMBL/GenBank/DDBJ databases">
        <title>In-depth cultivation of the pig gut microbiome towards novel bacterial diversity and tailored functional studies.</title>
        <authorList>
            <person name="Wylensek D."/>
            <person name="Hitch T.C.A."/>
            <person name="Clavel T."/>
        </authorList>
    </citation>
    <scope>NUCLEOTIDE SEQUENCE [LARGE SCALE GENOMIC DNA]</scope>
    <source>
        <strain evidence="11 12">WCA-693-APC-MOT-I</strain>
    </source>
</reference>
<evidence type="ECO:0000256" key="8">
    <source>
        <dbReference type="ARBA" id="ARBA00023136"/>
    </source>
</evidence>
<dbReference type="EMBL" id="VUMT01000008">
    <property type="protein sequence ID" value="MSS63633.1"/>
    <property type="molecule type" value="Genomic_DNA"/>
</dbReference>
<dbReference type="GO" id="GO:0005886">
    <property type="term" value="C:plasma membrane"/>
    <property type="evidence" value="ECO:0007669"/>
    <property type="project" value="UniProtKB-SubCell"/>
</dbReference>
<dbReference type="PIRSF" id="PIRSF006603">
    <property type="entry name" value="DinF"/>
    <property type="match status" value="1"/>
</dbReference>
<dbReference type="AlphaFoldDB" id="A0A6L5Y0C2"/>
<dbReference type="GO" id="GO:0042910">
    <property type="term" value="F:xenobiotic transmembrane transporter activity"/>
    <property type="evidence" value="ECO:0007669"/>
    <property type="project" value="InterPro"/>
</dbReference>
<dbReference type="CDD" id="cd13143">
    <property type="entry name" value="MATE_MepA_like"/>
    <property type="match status" value="1"/>
</dbReference>
<keyword evidence="9" id="KW-0046">Antibiotic resistance</keyword>
<feature type="transmembrane region" description="Helical" evidence="10">
    <location>
        <begin position="358"/>
        <end position="379"/>
    </location>
</feature>
<organism evidence="11 12">
    <name type="scientific">Velocimicrobium porci</name>
    <dbReference type="NCBI Taxonomy" id="2606634"/>
    <lineage>
        <taxon>Bacteria</taxon>
        <taxon>Bacillati</taxon>
        <taxon>Bacillota</taxon>
        <taxon>Clostridia</taxon>
        <taxon>Lachnospirales</taxon>
        <taxon>Lachnospiraceae</taxon>
        <taxon>Velocimicrobium</taxon>
    </lineage>
</organism>
<evidence type="ECO:0000256" key="2">
    <source>
        <dbReference type="ARBA" id="ARBA00008417"/>
    </source>
</evidence>
<feature type="transmembrane region" description="Helical" evidence="10">
    <location>
        <begin position="413"/>
        <end position="432"/>
    </location>
</feature>
<feature type="transmembrane region" description="Helical" evidence="10">
    <location>
        <begin position="243"/>
        <end position="263"/>
    </location>
</feature>
<dbReference type="InterPro" id="IPR051327">
    <property type="entry name" value="MATE_MepA_subfamily"/>
</dbReference>
<comment type="caution">
    <text evidence="11">The sequence shown here is derived from an EMBL/GenBank/DDBJ whole genome shotgun (WGS) entry which is preliminary data.</text>
</comment>
<evidence type="ECO:0000256" key="1">
    <source>
        <dbReference type="ARBA" id="ARBA00004651"/>
    </source>
</evidence>
<dbReference type="PANTHER" id="PTHR43823:SF3">
    <property type="entry name" value="MULTIDRUG EXPORT PROTEIN MEPA"/>
    <property type="match status" value="1"/>
</dbReference>
<feature type="transmembrane region" description="Helical" evidence="10">
    <location>
        <begin position="163"/>
        <end position="186"/>
    </location>
</feature>
<keyword evidence="7 10" id="KW-1133">Transmembrane helix</keyword>
<evidence type="ECO:0000256" key="6">
    <source>
        <dbReference type="ARBA" id="ARBA00022692"/>
    </source>
</evidence>
<proteinExistence type="inferred from homology"/>
<name>A0A6L5Y0C2_9FIRM</name>
<accession>A0A6L5Y0C2</accession>
<protein>
    <recommendedName>
        <fullName evidence="3">Multidrug export protein MepA</fullName>
    </recommendedName>
</protein>
<keyword evidence="4" id="KW-0813">Transport</keyword>
<dbReference type="InterPro" id="IPR045070">
    <property type="entry name" value="MATE_MepA-like"/>
</dbReference>
<evidence type="ECO:0000256" key="3">
    <source>
        <dbReference type="ARBA" id="ARBA00022106"/>
    </source>
</evidence>
<feature type="transmembrane region" description="Helical" evidence="10">
    <location>
        <begin position="269"/>
        <end position="293"/>
    </location>
</feature>
<dbReference type="RefSeq" id="WP_154519031.1">
    <property type="nucleotide sequence ID" value="NZ_VUMT01000008.1"/>
</dbReference>
<comment type="similarity">
    <text evidence="2">Belongs to the multi antimicrobial extrusion (MATE) (TC 2.A.66.1) family. MepA subfamily.</text>
</comment>
<evidence type="ECO:0000256" key="4">
    <source>
        <dbReference type="ARBA" id="ARBA00022448"/>
    </source>
</evidence>
<dbReference type="Proteomes" id="UP000482209">
    <property type="component" value="Unassembled WGS sequence"/>
</dbReference>
<feature type="transmembrane region" description="Helical" evidence="10">
    <location>
        <begin position="127"/>
        <end position="151"/>
    </location>
</feature>
<evidence type="ECO:0000256" key="10">
    <source>
        <dbReference type="SAM" id="Phobius"/>
    </source>
</evidence>
<keyword evidence="12" id="KW-1185">Reference proteome</keyword>
<feature type="transmembrane region" description="Helical" evidence="10">
    <location>
        <begin position="386"/>
        <end position="407"/>
    </location>
</feature>
<feature type="transmembrane region" description="Helical" evidence="10">
    <location>
        <begin position="192"/>
        <end position="212"/>
    </location>
</feature>
<sequence>MTNQIAKEFNIISFLKFVFPTIIMMLFMALYSIIDGMFVSRFVGSNALSAVNIVYPIQCILIGIGIMFGTGGSAVVAKKLGEGKDKIAREYFTLLVCFTIGLGLFISILMLIFLQPILVLLGANETLYSYCFQYGSIILLFGMPSILQILFQSFFVTAGKPKVGLILTIISGVSNIIFDYIFIVLFKMGISGAALGTAISYFIGFLYPLFYFRRKVAALWFMHPKWNMRVILQSMGNGSSEMVSNLAAGVTTFLFNIAMLRLLGENGVAAITIVLYSQFLFTAAYLGFSNGAAPIISFNYGSGNSLHLQKIYKMCMLILTIGSFGILLLSLVFAGKAVGIFVKEGSEVYKIALYGYRIFAWNFMFAGFNIFVSSFFTALSNGKISAFISFLRTFAIEAVSLTLLPRIMGVDGVWLAVPIAEGVTLLIAAICLKKYGKVYHYFKA</sequence>
<dbReference type="GO" id="GO:0046677">
    <property type="term" value="P:response to antibiotic"/>
    <property type="evidence" value="ECO:0007669"/>
    <property type="project" value="UniProtKB-KW"/>
</dbReference>
<dbReference type="GO" id="GO:0015297">
    <property type="term" value="F:antiporter activity"/>
    <property type="evidence" value="ECO:0007669"/>
    <property type="project" value="InterPro"/>
</dbReference>
<dbReference type="InterPro" id="IPR048279">
    <property type="entry name" value="MdtK-like"/>
</dbReference>
<comment type="subcellular location">
    <subcellularLocation>
        <location evidence="1">Cell membrane</location>
        <topology evidence="1">Multi-pass membrane protein</topology>
    </subcellularLocation>
</comment>
<evidence type="ECO:0000256" key="5">
    <source>
        <dbReference type="ARBA" id="ARBA00022475"/>
    </source>
</evidence>
<feature type="transmembrane region" description="Helical" evidence="10">
    <location>
        <begin position="53"/>
        <end position="70"/>
    </location>
</feature>
<evidence type="ECO:0000313" key="12">
    <source>
        <dbReference type="Proteomes" id="UP000482209"/>
    </source>
</evidence>